<organism evidence="3 4">
    <name type="scientific">Pseudonocardia sulfidoxydans NBRC 16205</name>
    <dbReference type="NCBI Taxonomy" id="1223511"/>
    <lineage>
        <taxon>Bacteria</taxon>
        <taxon>Bacillati</taxon>
        <taxon>Actinomycetota</taxon>
        <taxon>Actinomycetes</taxon>
        <taxon>Pseudonocardiales</taxon>
        <taxon>Pseudonocardiaceae</taxon>
        <taxon>Pseudonocardia</taxon>
    </lineage>
</organism>
<dbReference type="AlphaFoldDB" id="A0A511DMK6"/>
<name>A0A511DMK6_9PSEU</name>
<dbReference type="RefSeq" id="WP_147113324.1">
    <property type="nucleotide sequence ID" value="NZ_BJVJ01000072.1"/>
</dbReference>
<dbReference type="EMBL" id="BJVJ01000072">
    <property type="protein sequence ID" value="GEL26046.1"/>
    <property type="molecule type" value="Genomic_DNA"/>
</dbReference>
<comment type="caution">
    <text evidence="3">The sequence shown here is derived from an EMBL/GenBank/DDBJ whole genome shotgun (WGS) entry which is preliminary data.</text>
</comment>
<dbReference type="InterPro" id="IPR001509">
    <property type="entry name" value="Epimerase_deHydtase"/>
</dbReference>
<dbReference type="SUPFAM" id="SSF51735">
    <property type="entry name" value="NAD(P)-binding Rossmann-fold domains"/>
    <property type="match status" value="1"/>
</dbReference>
<dbReference type="Gene3D" id="3.40.50.720">
    <property type="entry name" value="NAD(P)-binding Rossmann-like Domain"/>
    <property type="match status" value="1"/>
</dbReference>
<dbReference type="Proteomes" id="UP000321685">
    <property type="component" value="Unassembled WGS sequence"/>
</dbReference>
<dbReference type="GO" id="GO:0004029">
    <property type="term" value="F:aldehyde dehydrogenase (NAD+) activity"/>
    <property type="evidence" value="ECO:0007669"/>
    <property type="project" value="TreeGrafter"/>
</dbReference>
<protein>
    <submittedName>
        <fullName evidence="3">NAD-dependent epimerase</fullName>
    </submittedName>
</protein>
<dbReference type="InterPro" id="IPR036291">
    <property type="entry name" value="NAD(P)-bd_dom_sf"/>
</dbReference>
<feature type="domain" description="NAD-dependent epimerase/dehydratase" evidence="2">
    <location>
        <begin position="3"/>
        <end position="234"/>
    </location>
</feature>
<evidence type="ECO:0000259" key="2">
    <source>
        <dbReference type="Pfam" id="PF01370"/>
    </source>
</evidence>
<dbReference type="Pfam" id="PF01370">
    <property type="entry name" value="Epimerase"/>
    <property type="match status" value="1"/>
</dbReference>
<accession>A0A511DMK6</accession>
<reference evidence="3 4" key="1">
    <citation type="submission" date="2019-07" db="EMBL/GenBank/DDBJ databases">
        <title>Whole genome shotgun sequence of Pseudonocardia sulfidoxydans NBRC 16205.</title>
        <authorList>
            <person name="Hosoyama A."/>
            <person name="Uohara A."/>
            <person name="Ohji S."/>
            <person name="Ichikawa N."/>
        </authorList>
    </citation>
    <scope>NUCLEOTIDE SEQUENCE [LARGE SCALE GENOMIC DNA]</scope>
    <source>
        <strain evidence="3 4">NBRC 16205</strain>
    </source>
</reference>
<evidence type="ECO:0000313" key="4">
    <source>
        <dbReference type="Proteomes" id="UP000321685"/>
    </source>
</evidence>
<evidence type="ECO:0000256" key="1">
    <source>
        <dbReference type="SAM" id="MobiDB-lite"/>
    </source>
</evidence>
<dbReference type="GO" id="GO:0005737">
    <property type="term" value="C:cytoplasm"/>
    <property type="evidence" value="ECO:0007669"/>
    <property type="project" value="TreeGrafter"/>
</dbReference>
<evidence type="ECO:0000313" key="3">
    <source>
        <dbReference type="EMBL" id="GEL26046.1"/>
    </source>
</evidence>
<dbReference type="PANTHER" id="PTHR48079">
    <property type="entry name" value="PROTEIN YEEZ"/>
    <property type="match status" value="1"/>
</dbReference>
<keyword evidence="4" id="KW-1185">Reference proteome</keyword>
<gene>
    <name evidence="3" type="ORF">PSU4_50000</name>
</gene>
<feature type="region of interest" description="Disordered" evidence="1">
    <location>
        <begin position="325"/>
        <end position="359"/>
    </location>
</feature>
<dbReference type="InterPro" id="IPR051783">
    <property type="entry name" value="NAD(P)-dependent_oxidoreduct"/>
</dbReference>
<dbReference type="PANTHER" id="PTHR48079:SF6">
    <property type="entry name" value="NAD(P)-BINDING DOMAIN-CONTAINING PROTEIN-RELATED"/>
    <property type="match status" value="1"/>
</dbReference>
<dbReference type="OrthoDB" id="3338687at2"/>
<sequence length="359" mass="37913">MRVVVTGATGNLGSGVLRALSRDVAVDSLVGVARRPPSGPGPDGVRDVEWVRKDVATDDLTEVLRGADALVHLAWLFQPTHDPVLTWRVNVLGSLAVFRAAAAAGVPTVVYASSVGAYSARPDETGAGPDHPVDEDWPTHGWPGAAYTREKAYLERALDGWEAEHPQTRLVRLRPAFVFHREAAVEQRRLFAGPFVPQSLLRPGRLPVLPDVPGLRFQAVHSDDVGEAVRLAVTGDARGAFNLAADPVVDMAALAGLLRARLVPVPRAVVRGALAAAWRLHLAPATPGLFDAVLRLPIMDTGRARAELGWTPQRTATQALSSFLTGMAEPTGGPTPALSPDAGGPARLGEIASGVGERP</sequence>
<proteinExistence type="predicted"/>